<accession>A0ABY6K1V0</accession>
<evidence type="ECO:0000313" key="2">
    <source>
        <dbReference type="Proteomes" id="UP001235939"/>
    </source>
</evidence>
<proteinExistence type="predicted"/>
<organism evidence="1 2">
    <name type="scientific">Cordylochernes scorpioides</name>
    <dbReference type="NCBI Taxonomy" id="51811"/>
    <lineage>
        <taxon>Eukaryota</taxon>
        <taxon>Metazoa</taxon>
        <taxon>Ecdysozoa</taxon>
        <taxon>Arthropoda</taxon>
        <taxon>Chelicerata</taxon>
        <taxon>Arachnida</taxon>
        <taxon>Pseudoscorpiones</taxon>
        <taxon>Cheliferoidea</taxon>
        <taxon>Chernetidae</taxon>
        <taxon>Cordylochernes</taxon>
    </lineage>
</organism>
<gene>
    <name evidence="1" type="ORF">LAZ67_2000498</name>
</gene>
<sequence length="112" mass="12553">MHSDHNTGQLRCLVRMDFFFWIDVCHIEGCKDARATVYMVRSELGVVTVELNRVLEFLVILSLDLLCQVPGLSASPSMKDLLQMRLSPHFSNGGCSSGVGLPRHRSYIAVCR</sequence>
<reference evidence="1 2" key="1">
    <citation type="submission" date="2022-01" db="EMBL/GenBank/DDBJ databases">
        <title>A chromosomal length assembly of Cordylochernes scorpioides.</title>
        <authorList>
            <person name="Zeh D."/>
            <person name="Zeh J."/>
        </authorList>
    </citation>
    <scope>NUCLEOTIDE SEQUENCE [LARGE SCALE GENOMIC DNA]</scope>
    <source>
        <strain evidence="1">IN4F17</strain>
        <tissue evidence="1">Whole Body</tissue>
    </source>
</reference>
<evidence type="ECO:0000313" key="1">
    <source>
        <dbReference type="EMBL" id="UYV62423.1"/>
    </source>
</evidence>
<dbReference type="EMBL" id="CP092864">
    <property type="protein sequence ID" value="UYV62423.1"/>
    <property type="molecule type" value="Genomic_DNA"/>
</dbReference>
<keyword evidence="2" id="KW-1185">Reference proteome</keyword>
<name>A0ABY6K1V0_9ARAC</name>
<dbReference type="Proteomes" id="UP001235939">
    <property type="component" value="Chromosome 02"/>
</dbReference>
<protein>
    <submittedName>
        <fullName evidence="1">Uncharacterized protein</fullName>
    </submittedName>
</protein>